<dbReference type="EMBL" id="JBHSTE010000003">
    <property type="protein sequence ID" value="MFC6332989.1"/>
    <property type="molecule type" value="Genomic_DNA"/>
</dbReference>
<dbReference type="NCBIfam" id="NF005994">
    <property type="entry name" value="PRK08118.1"/>
    <property type="match status" value="1"/>
</dbReference>
<dbReference type="InterPro" id="IPR027417">
    <property type="entry name" value="P-loop_NTPase"/>
</dbReference>
<dbReference type="Gene3D" id="3.40.50.300">
    <property type="entry name" value="P-loop containing nucleotide triphosphate hydrolases"/>
    <property type="match status" value="1"/>
</dbReference>
<dbReference type="PANTHER" id="PTHR37816:SF3">
    <property type="entry name" value="MODULATES DNA TOPOLOGY"/>
    <property type="match status" value="1"/>
</dbReference>
<dbReference type="RefSeq" id="WP_379233986.1">
    <property type="nucleotide sequence ID" value="NZ_JBHSTE010000003.1"/>
</dbReference>
<dbReference type="InterPro" id="IPR052922">
    <property type="entry name" value="Cytidylate_Kinase-2"/>
</dbReference>
<dbReference type="Proteomes" id="UP001596233">
    <property type="component" value="Unassembled WGS sequence"/>
</dbReference>
<evidence type="ECO:0000313" key="2">
    <source>
        <dbReference type="Proteomes" id="UP001596233"/>
    </source>
</evidence>
<dbReference type="SUPFAM" id="SSF52540">
    <property type="entry name" value="P-loop containing nucleoside triphosphate hydrolases"/>
    <property type="match status" value="1"/>
</dbReference>
<sequence>MNRVMVIGSPGSGKSTLSQHLGRHYKLPVIHLDKHYWLANWTPRDNDSFDQMLEQFASQEQWVIDGNYSRTMDIRLKRAEQVIWLDMPTWLCLYRVFKRRLIYHKKSRPDMNEECQEKLDLAFLKWVWNYRKRSRPATIQKLREGSAHTEVIILKSKAEVAAYIDSLPVE</sequence>
<dbReference type="Pfam" id="PF13671">
    <property type="entry name" value="AAA_33"/>
    <property type="match status" value="1"/>
</dbReference>
<keyword evidence="2" id="KW-1185">Reference proteome</keyword>
<evidence type="ECO:0000313" key="1">
    <source>
        <dbReference type="EMBL" id="MFC6332989.1"/>
    </source>
</evidence>
<name>A0ABW1V3I1_9BACL</name>
<organism evidence="1 2">
    <name type="scientific">Paenibacillus septentrionalis</name>
    <dbReference type="NCBI Taxonomy" id="429342"/>
    <lineage>
        <taxon>Bacteria</taxon>
        <taxon>Bacillati</taxon>
        <taxon>Bacillota</taxon>
        <taxon>Bacilli</taxon>
        <taxon>Bacillales</taxon>
        <taxon>Paenibacillaceae</taxon>
        <taxon>Paenibacillus</taxon>
    </lineage>
</organism>
<accession>A0ABW1V3I1</accession>
<proteinExistence type="predicted"/>
<reference evidence="2" key="1">
    <citation type="journal article" date="2019" name="Int. J. Syst. Evol. Microbiol.">
        <title>The Global Catalogue of Microorganisms (GCM) 10K type strain sequencing project: providing services to taxonomists for standard genome sequencing and annotation.</title>
        <authorList>
            <consortium name="The Broad Institute Genomics Platform"/>
            <consortium name="The Broad Institute Genome Sequencing Center for Infectious Disease"/>
            <person name="Wu L."/>
            <person name="Ma J."/>
        </authorList>
    </citation>
    <scope>NUCLEOTIDE SEQUENCE [LARGE SCALE GENOMIC DNA]</scope>
    <source>
        <strain evidence="2">PCU 280</strain>
    </source>
</reference>
<comment type="caution">
    <text evidence="1">The sequence shown here is derived from an EMBL/GenBank/DDBJ whole genome shotgun (WGS) entry which is preliminary data.</text>
</comment>
<gene>
    <name evidence="1" type="ORF">ACFP56_10175</name>
</gene>
<dbReference type="PANTHER" id="PTHR37816">
    <property type="entry name" value="YALI0E33011P"/>
    <property type="match status" value="1"/>
</dbReference>
<protein>
    <submittedName>
        <fullName evidence="1">DNA topology modulation protein</fullName>
    </submittedName>
</protein>